<evidence type="ECO:0000259" key="3">
    <source>
        <dbReference type="PROSITE" id="PS50158"/>
    </source>
</evidence>
<evidence type="ECO:0000256" key="2">
    <source>
        <dbReference type="SAM" id="MobiDB-lite"/>
    </source>
</evidence>
<dbReference type="InterPro" id="IPR036875">
    <property type="entry name" value="Znf_CCHC_sf"/>
</dbReference>
<name>A0A151WU82_9HYME</name>
<dbReference type="GO" id="GO:0008270">
    <property type="term" value="F:zinc ion binding"/>
    <property type="evidence" value="ECO:0007669"/>
    <property type="project" value="UniProtKB-KW"/>
</dbReference>
<keyword evidence="1" id="KW-0479">Metal-binding</keyword>
<feature type="compositionally biased region" description="Basic and acidic residues" evidence="2">
    <location>
        <begin position="265"/>
        <end position="277"/>
    </location>
</feature>
<evidence type="ECO:0000256" key="1">
    <source>
        <dbReference type="PROSITE-ProRule" id="PRU00047"/>
    </source>
</evidence>
<dbReference type="SUPFAM" id="SSF57756">
    <property type="entry name" value="Retrovirus zinc finger-like domains"/>
    <property type="match status" value="1"/>
</dbReference>
<dbReference type="Proteomes" id="UP000075809">
    <property type="component" value="Unassembled WGS sequence"/>
</dbReference>
<proteinExistence type="predicted"/>
<dbReference type="SMART" id="SM00343">
    <property type="entry name" value="ZnF_C2HC"/>
    <property type="match status" value="2"/>
</dbReference>
<evidence type="ECO:0000313" key="5">
    <source>
        <dbReference type="Proteomes" id="UP000075809"/>
    </source>
</evidence>
<keyword evidence="1" id="KW-0862">Zinc</keyword>
<feature type="domain" description="CCHC-type" evidence="3">
    <location>
        <begin position="196"/>
        <end position="211"/>
    </location>
</feature>
<reference evidence="4 5" key="1">
    <citation type="submission" date="2015-09" db="EMBL/GenBank/DDBJ databases">
        <title>Trachymyrmex zeteki WGS genome.</title>
        <authorList>
            <person name="Nygaard S."/>
            <person name="Hu H."/>
            <person name="Boomsma J."/>
            <person name="Zhang G."/>
        </authorList>
    </citation>
    <scope>NUCLEOTIDE SEQUENCE [LARGE SCALE GENOMIC DNA]</scope>
    <source>
        <strain evidence="4">Tzet28-1</strain>
        <tissue evidence="4">Whole body</tissue>
    </source>
</reference>
<gene>
    <name evidence="4" type="ORF">ALC60_09418</name>
</gene>
<keyword evidence="1" id="KW-0863">Zinc-finger</keyword>
<dbReference type="PROSITE" id="PS50158">
    <property type="entry name" value="ZF_CCHC"/>
    <property type="match status" value="2"/>
</dbReference>
<accession>A0A151WU82</accession>
<organism evidence="4 5">
    <name type="scientific">Mycetomoellerius zeteki</name>
    <dbReference type="NCBI Taxonomy" id="64791"/>
    <lineage>
        <taxon>Eukaryota</taxon>
        <taxon>Metazoa</taxon>
        <taxon>Ecdysozoa</taxon>
        <taxon>Arthropoda</taxon>
        <taxon>Hexapoda</taxon>
        <taxon>Insecta</taxon>
        <taxon>Pterygota</taxon>
        <taxon>Neoptera</taxon>
        <taxon>Endopterygota</taxon>
        <taxon>Hymenoptera</taxon>
        <taxon>Apocrita</taxon>
        <taxon>Aculeata</taxon>
        <taxon>Formicoidea</taxon>
        <taxon>Formicidae</taxon>
        <taxon>Myrmicinae</taxon>
        <taxon>Mycetomoellerius</taxon>
    </lineage>
</organism>
<keyword evidence="5" id="KW-1185">Reference proteome</keyword>
<dbReference type="AlphaFoldDB" id="A0A151WU82"/>
<sequence>MPWTKVLGRKARKVEKKEKVEERSRRIPRSAAVQISCRGNTSYAETMRRAKSQVDIESIGIGEIRPRKTRTGALLLEIPGSESQDKANDLANKLKEVFKDQENVLISRPEKMADVRLRDLEESVSKKDIMQTVTTVGKCMAETVKLGEIIPTFNGLGTLWLRCPLAAANIITKTGRIKIGWTMGRVELLPERKTQCYRCFELGHVRNQCRSEIDRGRTCYRCGQEGHMAKECAFRAHCLICSERNLSANHRMGGPACNPTPLKRINGEKTGNSEEFKQKHRKKG</sequence>
<dbReference type="Gene3D" id="4.10.60.10">
    <property type="entry name" value="Zinc finger, CCHC-type"/>
    <property type="match status" value="1"/>
</dbReference>
<protein>
    <submittedName>
        <fullName evidence="4">Gag-Pol polyprotein</fullName>
    </submittedName>
</protein>
<evidence type="ECO:0000313" key="4">
    <source>
        <dbReference type="EMBL" id="KYQ51479.1"/>
    </source>
</evidence>
<dbReference type="STRING" id="64791.A0A151WU82"/>
<feature type="domain" description="CCHC-type" evidence="3">
    <location>
        <begin position="219"/>
        <end position="232"/>
    </location>
</feature>
<dbReference type="EMBL" id="KQ982731">
    <property type="protein sequence ID" value="KYQ51479.1"/>
    <property type="molecule type" value="Genomic_DNA"/>
</dbReference>
<dbReference type="InterPro" id="IPR001878">
    <property type="entry name" value="Znf_CCHC"/>
</dbReference>
<dbReference type="GO" id="GO:0003676">
    <property type="term" value="F:nucleic acid binding"/>
    <property type="evidence" value="ECO:0007669"/>
    <property type="project" value="InterPro"/>
</dbReference>
<feature type="region of interest" description="Disordered" evidence="2">
    <location>
        <begin position="257"/>
        <end position="284"/>
    </location>
</feature>
<dbReference type="Pfam" id="PF00098">
    <property type="entry name" value="zf-CCHC"/>
    <property type="match status" value="1"/>
</dbReference>